<feature type="region of interest" description="Disordered" evidence="2">
    <location>
        <begin position="297"/>
        <end position="376"/>
    </location>
</feature>
<reference evidence="3" key="1">
    <citation type="submission" date="2022-10" db="EMBL/GenBank/DDBJ databases">
        <authorList>
            <person name="Chen Y."/>
            <person name="Dougan E. K."/>
            <person name="Chan C."/>
            <person name="Rhodes N."/>
            <person name="Thang M."/>
        </authorList>
    </citation>
    <scope>NUCLEOTIDE SEQUENCE</scope>
</reference>
<feature type="region of interest" description="Disordered" evidence="2">
    <location>
        <begin position="256"/>
        <end position="284"/>
    </location>
</feature>
<feature type="compositionally biased region" description="Low complexity" evidence="2">
    <location>
        <begin position="390"/>
        <end position="399"/>
    </location>
</feature>
<dbReference type="AlphaFoldDB" id="A0A9P1FJQ1"/>
<keyword evidence="5" id="KW-1185">Reference proteome</keyword>
<dbReference type="OrthoDB" id="423539at2759"/>
<evidence type="ECO:0000313" key="3">
    <source>
        <dbReference type="EMBL" id="CAI3976477.1"/>
    </source>
</evidence>
<keyword evidence="4" id="KW-0418">Kinase</keyword>
<dbReference type="EMBL" id="CAMXCT020000273">
    <property type="protein sequence ID" value="CAL1129852.1"/>
    <property type="molecule type" value="Genomic_DNA"/>
</dbReference>
<comment type="caution">
    <text evidence="3">The sequence shown here is derived from an EMBL/GenBank/DDBJ whole genome shotgun (WGS) entry which is preliminary data.</text>
</comment>
<proteinExistence type="predicted"/>
<evidence type="ECO:0000256" key="2">
    <source>
        <dbReference type="SAM" id="MobiDB-lite"/>
    </source>
</evidence>
<dbReference type="GO" id="GO:0016301">
    <property type="term" value="F:kinase activity"/>
    <property type="evidence" value="ECO:0007669"/>
    <property type="project" value="UniProtKB-KW"/>
</dbReference>
<feature type="region of interest" description="Disordered" evidence="2">
    <location>
        <begin position="390"/>
        <end position="456"/>
    </location>
</feature>
<name>A0A9P1FJQ1_9DINO</name>
<dbReference type="EMBL" id="CAMXCT030000273">
    <property type="protein sequence ID" value="CAL4763789.1"/>
    <property type="molecule type" value="Genomic_DNA"/>
</dbReference>
<organism evidence="3">
    <name type="scientific">Cladocopium goreaui</name>
    <dbReference type="NCBI Taxonomy" id="2562237"/>
    <lineage>
        <taxon>Eukaryota</taxon>
        <taxon>Sar</taxon>
        <taxon>Alveolata</taxon>
        <taxon>Dinophyceae</taxon>
        <taxon>Suessiales</taxon>
        <taxon>Symbiodiniaceae</taxon>
        <taxon>Cladocopium</taxon>
    </lineage>
</organism>
<dbReference type="Proteomes" id="UP001152797">
    <property type="component" value="Unassembled WGS sequence"/>
</dbReference>
<keyword evidence="4" id="KW-0808">Transferase</keyword>
<dbReference type="EMBL" id="CAMXCT010000273">
    <property type="protein sequence ID" value="CAI3976477.1"/>
    <property type="molecule type" value="Genomic_DNA"/>
</dbReference>
<gene>
    <name evidence="3" type="ORF">C1SCF055_LOCUS4690</name>
</gene>
<evidence type="ECO:0000256" key="1">
    <source>
        <dbReference type="SAM" id="Coils"/>
    </source>
</evidence>
<feature type="coiled-coil region" evidence="1">
    <location>
        <begin position="54"/>
        <end position="248"/>
    </location>
</feature>
<feature type="region of interest" description="Disordered" evidence="2">
    <location>
        <begin position="560"/>
        <end position="586"/>
    </location>
</feature>
<protein>
    <submittedName>
        <fullName evidence="4">CDPK-related kinase 6</fullName>
    </submittedName>
</protein>
<evidence type="ECO:0000313" key="5">
    <source>
        <dbReference type="Proteomes" id="UP001152797"/>
    </source>
</evidence>
<accession>A0A9P1FJQ1</accession>
<reference evidence="4 5" key="2">
    <citation type="submission" date="2024-05" db="EMBL/GenBank/DDBJ databases">
        <authorList>
            <person name="Chen Y."/>
            <person name="Shah S."/>
            <person name="Dougan E. K."/>
            <person name="Thang M."/>
            <person name="Chan C."/>
        </authorList>
    </citation>
    <scope>NUCLEOTIDE SEQUENCE [LARGE SCALE GENOMIC DNA]</scope>
</reference>
<evidence type="ECO:0000313" key="4">
    <source>
        <dbReference type="EMBL" id="CAL4763789.1"/>
    </source>
</evidence>
<feature type="compositionally biased region" description="Basic and acidic residues" evidence="2">
    <location>
        <begin position="324"/>
        <end position="333"/>
    </location>
</feature>
<sequence length="586" mass="63883">MEALRELLCKESAAAESEWANASKVLSDARTKDDDLRAEVKWRVAEKQAAERAVAEAESRHAIAAAALIQAEKQSLTAAATLAQKQALLGQLWDHEAQLLQQSKMAEEAKLEAQQAKANAKEGQQRLEEALQDLRSIRAQHEHEKYIAQALQEQNRKLTADLSCLQELRKQDELNRSQLELIKADKDILEREVRSHQSEKEILSEKCSRAEVQLLEMKSREDRMSGQLSVLQEALRTAQNDAAALRARLESRRSGCIEGPDLASSVRGAQLCPPDGRKASETGCQPQAFQPWESMQAMQGLAASASGVVQTPDPPSNSGPPAKTGRDETKDEEMGGDGNADDPVLGHFPDTQIDEDAPAKRPRKAEPQLGQKVGQNVEGVDLLKKALNLNSPGSSLPSPFRSFGEPHVTGQPYTPQSPPRERPNLSRQRGFMGLTETSGPSKPNKLVPGEHGRAAKRSKEEVERLAHSMFYAKPQPRQLRAPPLKLYPAHIEYVLSNWDAYIAKYGHGDGSNGPASLASKLGHPAPGAWQAVQDFLKASASESPHSPQRMRCIVSRACEKKEGGGGKGGGTLDFLPEDSELGLQGA</sequence>
<keyword evidence="1" id="KW-0175">Coiled coil</keyword>